<dbReference type="PANTHER" id="PTHR11895">
    <property type="entry name" value="TRANSAMIDASE"/>
    <property type="match status" value="1"/>
</dbReference>
<accession>A0A158MAE3</accession>
<dbReference type="STRING" id="35814.BBB42_00790"/>
<feature type="domain" description="Amidase" evidence="1">
    <location>
        <begin position="22"/>
        <end position="436"/>
    </location>
</feature>
<organism evidence="2 3">
    <name type="scientific">Bordetella holmesii CDC-H585-BH</name>
    <dbReference type="NCBI Taxonomy" id="1331206"/>
    <lineage>
        <taxon>Bacteria</taxon>
        <taxon>Pseudomonadati</taxon>
        <taxon>Pseudomonadota</taxon>
        <taxon>Betaproteobacteria</taxon>
        <taxon>Burkholderiales</taxon>
        <taxon>Alcaligenaceae</taxon>
        <taxon>Bordetella</taxon>
    </lineage>
</organism>
<dbReference type="Gene3D" id="3.90.1300.10">
    <property type="entry name" value="Amidase signature (AS) domain"/>
    <property type="match status" value="1"/>
</dbReference>
<dbReference type="Proteomes" id="UP000026682">
    <property type="component" value="Unassembled WGS sequence"/>
</dbReference>
<evidence type="ECO:0000313" key="2">
    <source>
        <dbReference type="EMBL" id="KAK99596.1"/>
    </source>
</evidence>
<reference evidence="2 3" key="1">
    <citation type="submission" date="2014-03" db="EMBL/GenBank/DDBJ databases">
        <title>Genome sequence of Bordetella holmseii.</title>
        <authorList>
            <person name="Harvill E."/>
            <person name="Goodfield L.L."/>
            <person name="Ivanov Y."/>
            <person name="Meyer J.A."/>
            <person name="Newth C."/>
            <person name="Cassiday P."/>
            <person name="Tondella M.L."/>
            <person name="Liao P."/>
            <person name="Zimmerman J."/>
            <person name="Meert K."/>
            <person name="Wessel D."/>
            <person name="Berger J."/>
            <person name="Dean J.M."/>
            <person name="Holubkov R."/>
            <person name="Burr J."/>
            <person name="Liu T."/>
            <person name="Brinkac L.M."/>
            <person name="Sanka R."/>
            <person name="Kim M."/>
            <person name="Losada L."/>
        </authorList>
    </citation>
    <scope>NUCLEOTIDE SEQUENCE [LARGE SCALE GENOMIC DNA]</scope>
    <source>
        <strain evidence="2 3">CDC-H585-BH</strain>
    </source>
</reference>
<dbReference type="InterPro" id="IPR023631">
    <property type="entry name" value="Amidase_dom"/>
</dbReference>
<dbReference type="PATRIC" id="fig|1331206.3.peg.229"/>
<proteinExistence type="predicted"/>
<sequence length="451" mass="46781">MLPTLHEHMQALRTGRVTALDLTEAALERAQDPAGEGGRVFTRLYPQAARAQARAADALRAAGIERSPIDGLPISIKDLFDVRGQTTMAGSIAREGEPPATADSDVVCRLVAAGAVIVGKTNMSEFAYSGLGLNPHYGTPRNPWDRATGRIPGGSSSGAAVSVTDGMALAAIGSDTGGSVRIPAALCGLAGFKPSAWRVSMAGALPLSTSLDSIGPLASSVACCATLDAVLADDTALPADALPLRGLRLALPTAIVLDDVDDTVAQAFDAALSTLSAAGALIERIDVPEFAQLAQINAKGGFTASEAYAWHRSLLARKGDRYDPRVIARILRGKDMTAADYIDLLSARQIWVAGVDARIAHYDALVLPTVPQVAPAIAPLEASNEAFTRMNLTMLRNCTLINFLDGCALSLPCQAPGEAPVGLMIASSNGNDRRVLFIGLAIEAALAAARG</sequence>
<gene>
    <name evidence="2" type="ORF">L497_3214</name>
</gene>
<dbReference type="NCBIfam" id="NF005460">
    <property type="entry name" value="PRK07056.1"/>
    <property type="match status" value="1"/>
</dbReference>
<dbReference type="AlphaFoldDB" id="A0A158MAE3"/>
<name>A0A158MAE3_9BORD</name>
<dbReference type="GeneID" id="93121646"/>
<comment type="caution">
    <text evidence="2">The sequence shown here is derived from an EMBL/GenBank/DDBJ whole genome shotgun (WGS) entry which is preliminary data.</text>
</comment>
<dbReference type="InterPro" id="IPR036928">
    <property type="entry name" value="AS_sf"/>
</dbReference>
<dbReference type="RefSeq" id="WP_005020325.1">
    <property type="nucleotide sequence ID" value="NZ_JFZZ01000009.1"/>
</dbReference>
<dbReference type="PANTHER" id="PTHR11895:SF176">
    <property type="entry name" value="AMIDASE AMID-RELATED"/>
    <property type="match status" value="1"/>
</dbReference>
<dbReference type="Pfam" id="PF01425">
    <property type="entry name" value="Amidase"/>
    <property type="match status" value="1"/>
</dbReference>
<evidence type="ECO:0000313" key="3">
    <source>
        <dbReference type="Proteomes" id="UP000026682"/>
    </source>
</evidence>
<dbReference type="GO" id="GO:0003824">
    <property type="term" value="F:catalytic activity"/>
    <property type="evidence" value="ECO:0007669"/>
    <property type="project" value="InterPro"/>
</dbReference>
<dbReference type="InterPro" id="IPR000120">
    <property type="entry name" value="Amidase"/>
</dbReference>
<dbReference type="EMBL" id="JFZZ01000009">
    <property type="protein sequence ID" value="KAK99596.1"/>
    <property type="molecule type" value="Genomic_DNA"/>
</dbReference>
<evidence type="ECO:0000259" key="1">
    <source>
        <dbReference type="Pfam" id="PF01425"/>
    </source>
</evidence>
<dbReference type="SUPFAM" id="SSF75304">
    <property type="entry name" value="Amidase signature (AS) enzymes"/>
    <property type="match status" value="1"/>
</dbReference>
<protein>
    <submittedName>
        <fullName evidence="2">Amidase</fullName>
    </submittedName>
</protein>